<dbReference type="STRING" id="4558.A0A1W0VV60"/>
<dbReference type="AlphaFoldDB" id="A0A1W0VV60"/>
<proteinExistence type="predicted"/>
<keyword evidence="2" id="KW-1185">Reference proteome</keyword>
<accession>A0A1W0VV60</accession>
<protein>
    <recommendedName>
        <fullName evidence="3">RNase H type-1 domain-containing protein</fullName>
    </recommendedName>
</protein>
<evidence type="ECO:0000313" key="2">
    <source>
        <dbReference type="Proteomes" id="UP000000768"/>
    </source>
</evidence>
<dbReference type="InterPro" id="IPR044730">
    <property type="entry name" value="RNase_H-like_dom_plant"/>
</dbReference>
<reference evidence="1 2" key="1">
    <citation type="journal article" date="2009" name="Nature">
        <title>The Sorghum bicolor genome and the diversification of grasses.</title>
        <authorList>
            <person name="Paterson A.H."/>
            <person name="Bowers J.E."/>
            <person name="Bruggmann R."/>
            <person name="Dubchak I."/>
            <person name="Grimwood J."/>
            <person name="Gundlach H."/>
            <person name="Haberer G."/>
            <person name="Hellsten U."/>
            <person name="Mitros T."/>
            <person name="Poliakov A."/>
            <person name="Schmutz J."/>
            <person name="Spannagl M."/>
            <person name="Tang H."/>
            <person name="Wang X."/>
            <person name="Wicker T."/>
            <person name="Bharti A.K."/>
            <person name="Chapman J."/>
            <person name="Feltus F.A."/>
            <person name="Gowik U."/>
            <person name="Grigoriev I.V."/>
            <person name="Lyons E."/>
            <person name="Maher C.A."/>
            <person name="Martis M."/>
            <person name="Narechania A."/>
            <person name="Otillar R.P."/>
            <person name="Penning B.W."/>
            <person name="Salamov A.A."/>
            <person name="Wang Y."/>
            <person name="Zhang L."/>
            <person name="Carpita N.C."/>
            <person name="Freeling M."/>
            <person name="Gingle A.R."/>
            <person name="Hash C.T."/>
            <person name="Keller B."/>
            <person name="Klein P."/>
            <person name="Kresovich S."/>
            <person name="McCann M.C."/>
            <person name="Ming R."/>
            <person name="Peterson D.G."/>
            <person name="Mehboob-ur-Rahman"/>
            <person name="Ware D."/>
            <person name="Westhoff P."/>
            <person name="Mayer K.F."/>
            <person name="Messing J."/>
            <person name="Rokhsar D.S."/>
        </authorList>
    </citation>
    <scope>NUCLEOTIDE SEQUENCE [LARGE SCALE GENOMIC DNA]</scope>
    <source>
        <strain evidence="2">cv. BTx623</strain>
    </source>
</reference>
<dbReference type="InParanoid" id="A0A1W0VV60"/>
<name>A0A1W0VV60_SORBI</name>
<evidence type="ECO:0008006" key="3">
    <source>
        <dbReference type="Google" id="ProtNLM"/>
    </source>
</evidence>
<reference evidence="2" key="2">
    <citation type="journal article" date="2018" name="Plant J.">
        <title>The Sorghum bicolor reference genome: improved assembly, gene annotations, a transcriptome atlas, and signatures of genome organization.</title>
        <authorList>
            <person name="McCormick R.F."/>
            <person name="Truong S.K."/>
            <person name="Sreedasyam A."/>
            <person name="Jenkins J."/>
            <person name="Shu S."/>
            <person name="Sims D."/>
            <person name="Kennedy M."/>
            <person name="Amirebrahimi M."/>
            <person name="Weers B.D."/>
            <person name="McKinley B."/>
            <person name="Mattison A."/>
            <person name="Morishige D.T."/>
            <person name="Grimwood J."/>
            <person name="Schmutz J."/>
            <person name="Mullet J.E."/>
        </authorList>
    </citation>
    <scope>NUCLEOTIDE SEQUENCE [LARGE SCALE GENOMIC DNA]</scope>
    <source>
        <strain evidence="2">cv. BTx623</strain>
    </source>
</reference>
<organism evidence="1 2">
    <name type="scientific">Sorghum bicolor</name>
    <name type="common">Sorghum</name>
    <name type="synonym">Sorghum vulgare</name>
    <dbReference type="NCBI Taxonomy" id="4558"/>
    <lineage>
        <taxon>Eukaryota</taxon>
        <taxon>Viridiplantae</taxon>
        <taxon>Streptophyta</taxon>
        <taxon>Embryophyta</taxon>
        <taxon>Tracheophyta</taxon>
        <taxon>Spermatophyta</taxon>
        <taxon>Magnoliopsida</taxon>
        <taxon>Liliopsida</taxon>
        <taxon>Poales</taxon>
        <taxon>Poaceae</taxon>
        <taxon>PACMAD clade</taxon>
        <taxon>Panicoideae</taxon>
        <taxon>Andropogonodae</taxon>
        <taxon>Andropogoneae</taxon>
        <taxon>Sorghinae</taxon>
        <taxon>Sorghum</taxon>
    </lineage>
</organism>
<dbReference type="EMBL" id="CM000769">
    <property type="protein sequence ID" value="OQU77177.1"/>
    <property type="molecule type" value="Genomic_DNA"/>
</dbReference>
<gene>
    <name evidence="1" type="ORF">SORBI_3010G276850</name>
</gene>
<dbReference type="Proteomes" id="UP000000768">
    <property type="component" value="Chromosome 10"/>
</dbReference>
<sequence length="239" mass="27544">MPACRMRDDTFCAKNRCSYRKIQFCPVCRRLDEDCGHIFFKYKHVKMCWHLLNMEDIRSELVNYRSGIEVINKIWELEMNIEIQIFVFLWRWWSARNKINDGGKMANATEVCGSVSFYLVEFEKLHNLEKCFVVGTGNISYASLALHTEAIAAYKSVLHAARLGMSRIILETDSIIQDIMQIEFSFYDVSFCNRSCNKVADALVVHGAYVLESGSDVLMSHVPLYIMNLVIGDLPKTKV</sequence>
<evidence type="ECO:0000313" key="1">
    <source>
        <dbReference type="EMBL" id="OQU77177.1"/>
    </source>
</evidence>
<dbReference type="CDD" id="cd06222">
    <property type="entry name" value="RNase_H_like"/>
    <property type="match status" value="1"/>
</dbReference>
<dbReference type="Gramene" id="OQU77177">
    <property type="protein sequence ID" value="OQU77177"/>
    <property type="gene ID" value="SORBI_3010G276850"/>
</dbReference>